<organism evidence="1 2">
    <name type="scientific">Dictyobacter alpinus</name>
    <dbReference type="NCBI Taxonomy" id="2014873"/>
    <lineage>
        <taxon>Bacteria</taxon>
        <taxon>Bacillati</taxon>
        <taxon>Chloroflexota</taxon>
        <taxon>Ktedonobacteria</taxon>
        <taxon>Ktedonobacterales</taxon>
        <taxon>Dictyobacteraceae</taxon>
        <taxon>Dictyobacter</taxon>
    </lineage>
</organism>
<evidence type="ECO:0000313" key="1">
    <source>
        <dbReference type="EMBL" id="GCE29124.1"/>
    </source>
</evidence>
<name>A0A402BCR5_9CHLR</name>
<gene>
    <name evidence="1" type="ORF">KDA_46080</name>
</gene>
<protein>
    <submittedName>
        <fullName evidence="1">Uncharacterized protein</fullName>
    </submittedName>
</protein>
<dbReference type="EMBL" id="BIFT01000001">
    <property type="protein sequence ID" value="GCE29124.1"/>
    <property type="molecule type" value="Genomic_DNA"/>
</dbReference>
<keyword evidence="2" id="KW-1185">Reference proteome</keyword>
<sequence>MLSEEGSYPVPPRYGGREGLVWALREGRCQVMGGEIAGIVGHHAAAGGKRPLRIVTTGGRVRGQGRDRWGMGGLTDGWVGKR</sequence>
<dbReference type="Proteomes" id="UP000287171">
    <property type="component" value="Unassembled WGS sequence"/>
</dbReference>
<evidence type="ECO:0000313" key="2">
    <source>
        <dbReference type="Proteomes" id="UP000287171"/>
    </source>
</evidence>
<accession>A0A402BCR5</accession>
<proteinExistence type="predicted"/>
<dbReference type="AlphaFoldDB" id="A0A402BCR5"/>
<reference evidence="2" key="1">
    <citation type="submission" date="2018-12" db="EMBL/GenBank/DDBJ databases">
        <title>Tengunoibacter tsumagoiensis gen. nov., sp. nov., Dictyobacter kobayashii sp. nov., D. alpinus sp. nov., and D. joshuensis sp. nov. and description of Dictyobacteraceae fam. nov. within the order Ktedonobacterales isolated from Tengu-no-mugimeshi.</title>
        <authorList>
            <person name="Wang C.M."/>
            <person name="Zheng Y."/>
            <person name="Sakai Y."/>
            <person name="Toyoda A."/>
            <person name="Minakuchi Y."/>
            <person name="Abe K."/>
            <person name="Yokota A."/>
            <person name="Yabe S."/>
        </authorList>
    </citation>
    <scope>NUCLEOTIDE SEQUENCE [LARGE SCALE GENOMIC DNA]</scope>
    <source>
        <strain evidence="2">Uno16</strain>
    </source>
</reference>
<comment type="caution">
    <text evidence="1">The sequence shown here is derived from an EMBL/GenBank/DDBJ whole genome shotgun (WGS) entry which is preliminary data.</text>
</comment>